<reference evidence="2" key="2">
    <citation type="submission" date="2025-09" db="UniProtKB">
        <authorList>
            <consortium name="Ensembl"/>
        </authorList>
    </citation>
    <scope>IDENTIFICATION</scope>
</reference>
<reference evidence="2" key="1">
    <citation type="submission" date="2025-08" db="UniProtKB">
        <authorList>
            <consortium name="Ensembl"/>
        </authorList>
    </citation>
    <scope>IDENTIFICATION</scope>
</reference>
<dbReference type="Ensembl" id="ENSPKIT00000039651.1">
    <property type="protein sequence ID" value="ENSPKIP00000015191.1"/>
    <property type="gene ID" value="ENSPKIG00000001989.1"/>
</dbReference>
<proteinExistence type="predicted"/>
<accession>A0A3B3RC31</accession>
<protein>
    <submittedName>
        <fullName evidence="2">Uncharacterized protein</fullName>
    </submittedName>
</protein>
<sequence length="73" mass="7717">MDDTARRDVNVPTGGAVTPSQAPVSASATPANALLVKTITQKPFGGFFSNYVQILYAAHLARRALCCRPEVLA</sequence>
<name>A0A3B3RC31_9TELE</name>
<organism evidence="2 3">
    <name type="scientific">Paramormyrops kingsleyae</name>
    <dbReference type="NCBI Taxonomy" id="1676925"/>
    <lineage>
        <taxon>Eukaryota</taxon>
        <taxon>Metazoa</taxon>
        <taxon>Chordata</taxon>
        <taxon>Craniata</taxon>
        <taxon>Vertebrata</taxon>
        <taxon>Euteleostomi</taxon>
        <taxon>Actinopterygii</taxon>
        <taxon>Neopterygii</taxon>
        <taxon>Teleostei</taxon>
        <taxon>Osteoglossocephala</taxon>
        <taxon>Osteoglossomorpha</taxon>
        <taxon>Osteoglossiformes</taxon>
        <taxon>Mormyridae</taxon>
        <taxon>Paramormyrops</taxon>
    </lineage>
</organism>
<dbReference type="Proteomes" id="UP000261540">
    <property type="component" value="Unplaced"/>
</dbReference>
<keyword evidence="3" id="KW-1185">Reference proteome</keyword>
<feature type="region of interest" description="Disordered" evidence="1">
    <location>
        <begin position="1"/>
        <end position="26"/>
    </location>
</feature>
<evidence type="ECO:0000313" key="2">
    <source>
        <dbReference type="Ensembl" id="ENSPKIP00000015191.1"/>
    </source>
</evidence>
<dbReference type="AlphaFoldDB" id="A0A3B3RC31"/>
<evidence type="ECO:0000256" key="1">
    <source>
        <dbReference type="SAM" id="MobiDB-lite"/>
    </source>
</evidence>
<evidence type="ECO:0000313" key="3">
    <source>
        <dbReference type="Proteomes" id="UP000261540"/>
    </source>
</evidence>